<dbReference type="OrthoDB" id="6370285at2"/>
<protein>
    <submittedName>
        <fullName evidence="3">Ribosome modulation factor</fullName>
    </submittedName>
</protein>
<dbReference type="AlphaFoldDB" id="A0A1H4Y7B0"/>
<dbReference type="InterPro" id="IPR023200">
    <property type="entry name" value="RMF_sf"/>
</dbReference>
<reference evidence="4" key="1">
    <citation type="submission" date="2016-10" db="EMBL/GenBank/DDBJ databases">
        <authorList>
            <person name="Varghese N."/>
            <person name="Submissions S."/>
        </authorList>
    </citation>
    <scope>NUCLEOTIDE SEQUENCE [LARGE SCALE GENOMIC DNA]</scope>
    <source>
        <strain evidence="4">DSM 12111</strain>
    </source>
</reference>
<dbReference type="Gene3D" id="1.10.10.620">
    <property type="entry name" value="ribosome modulation factor like domain"/>
    <property type="match status" value="1"/>
</dbReference>
<accession>A0A1H4Y7B0</accession>
<evidence type="ECO:0000313" key="4">
    <source>
        <dbReference type="Proteomes" id="UP000242849"/>
    </source>
</evidence>
<dbReference type="Proteomes" id="UP000242849">
    <property type="component" value="Unassembled WGS sequence"/>
</dbReference>
<keyword evidence="2" id="KW-0810">Translation regulation</keyword>
<evidence type="ECO:0000256" key="1">
    <source>
        <dbReference type="ARBA" id="ARBA00022490"/>
    </source>
</evidence>
<keyword evidence="1" id="KW-0963">Cytoplasm</keyword>
<evidence type="ECO:0000313" key="3">
    <source>
        <dbReference type="EMBL" id="SED12978.1"/>
    </source>
</evidence>
<dbReference type="GO" id="GO:0006417">
    <property type="term" value="P:regulation of translation"/>
    <property type="evidence" value="ECO:0007669"/>
    <property type="project" value="UniProtKB-KW"/>
</dbReference>
<dbReference type="STRING" id="53406.SAMN05421553_2083"/>
<name>A0A1H4Y7B0_PSEAG</name>
<evidence type="ECO:0000256" key="2">
    <source>
        <dbReference type="ARBA" id="ARBA00022845"/>
    </source>
</evidence>
<organism evidence="3 4">
    <name type="scientific">Pseudomonas anguilliseptica</name>
    <dbReference type="NCBI Taxonomy" id="53406"/>
    <lineage>
        <taxon>Bacteria</taxon>
        <taxon>Pseudomonadati</taxon>
        <taxon>Pseudomonadota</taxon>
        <taxon>Gammaproteobacteria</taxon>
        <taxon>Pseudomonadales</taxon>
        <taxon>Pseudomonadaceae</taxon>
        <taxon>Pseudomonas</taxon>
    </lineage>
</organism>
<keyword evidence="4" id="KW-1185">Reference proteome</keyword>
<dbReference type="NCBIfam" id="NF011162">
    <property type="entry name" value="PRK14563.1"/>
    <property type="match status" value="1"/>
</dbReference>
<dbReference type="RefSeq" id="WP_090380019.1">
    <property type="nucleotide sequence ID" value="NZ_FNSC01000001.1"/>
</dbReference>
<sequence length="69" mass="7767">MACADLNTEDDQHWSLESLNKAYQQGYMAGLTGQTNAPRRLAADVLIAAWEAGWDDGHEQFELHKRYSA</sequence>
<dbReference type="EMBL" id="FNSC01000001">
    <property type="protein sequence ID" value="SED12978.1"/>
    <property type="molecule type" value="Genomic_DNA"/>
</dbReference>
<dbReference type="Pfam" id="PF04957">
    <property type="entry name" value="RMF"/>
    <property type="match status" value="1"/>
</dbReference>
<dbReference type="InterPro" id="IPR007040">
    <property type="entry name" value="Ribosome_modulation_factor"/>
</dbReference>
<proteinExistence type="predicted"/>
<gene>
    <name evidence="3" type="ORF">SAMN05421553_2083</name>
</gene>